<evidence type="ECO:0000259" key="5">
    <source>
        <dbReference type="PROSITE" id="PS50995"/>
    </source>
</evidence>
<keyword evidence="7" id="KW-1185">Reference proteome</keyword>
<dbReference type="InterPro" id="IPR036390">
    <property type="entry name" value="WH_DNA-bd_sf"/>
</dbReference>
<dbReference type="PANTHER" id="PTHR33164:SF64">
    <property type="entry name" value="TRANSCRIPTIONAL REGULATOR SLYA"/>
    <property type="match status" value="1"/>
</dbReference>
<sequence>MKKAKNQKAALALELARAQNEMRSKMRQVIQTKISALDPDLSFELLEVIGLLWRSDGINQQEISDRLSKDKSSVTYLINALVKRALVKRIEHEKDRRHKLIFLTDKGKQIRKVIYPLVLESYADACGDIDLEILKQNTVMIREMTKNLDAFGD</sequence>
<evidence type="ECO:0000256" key="4">
    <source>
        <dbReference type="SAM" id="Coils"/>
    </source>
</evidence>
<dbReference type="SUPFAM" id="SSF46785">
    <property type="entry name" value="Winged helix' DNA-binding domain"/>
    <property type="match status" value="1"/>
</dbReference>
<dbReference type="OrthoDB" id="996843at2"/>
<feature type="domain" description="HTH marR-type" evidence="5">
    <location>
        <begin position="8"/>
        <end position="150"/>
    </location>
</feature>
<dbReference type="PANTHER" id="PTHR33164">
    <property type="entry name" value="TRANSCRIPTIONAL REGULATOR, MARR FAMILY"/>
    <property type="match status" value="1"/>
</dbReference>
<evidence type="ECO:0000256" key="1">
    <source>
        <dbReference type="ARBA" id="ARBA00023015"/>
    </source>
</evidence>
<proteinExistence type="predicted"/>
<dbReference type="InterPro" id="IPR036388">
    <property type="entry name" value="WH-like_DNA-bd_sf"/>
</dbReference>
<name>A0A5B8VQW7_9BACT</name>
<keyword evidence="1" id="KW-0805">Transcription regulation</keyword>
<organism evidence="6 7">
    <name type="scientific">Arachidicoccus ginsenosidivorans</name>
    <dbReference type="NCBI Taxonomy" id="496057"/>
    <lineage>
        <taxon>Bacteria</taxon>
        <taxon>Pseudomonadati</taxon>
        <taxon>Bacteroidota</taxon>
        <taxon>Chitinophagia</taxon>
        <taxon>Chitinophagales</taxon>
        <taxon>Chitinophagaceae</taxon>
        <taxon>Arachidicoccus</taxon>
    </lineage>
</organism>
<protein>
    <submittedName>
        <fullName evidence="6">MarR family transcriptional regulator</fullName>
    </submittedName>
</protein>
<evidence type="ECO:0000313" key="7">
    <source>
        <dbReference type="Proteomes" id="UP000321291"/>
    </source>
</evidence>
<dbReference type="InterPro" id="IPR039422">
    <property type="entry name" value="MarR/SlyA-like"/>
</dbReference>
<dbReference type="Proteomes" id="UP000321291">
    <property type="component" value="Chromosome"/>
</dbReference>
<dbReference type="EMBL" id="CP042434">
    <property type="protein sequence ID" value="QEC72658.1"/>
    <property type="molecule type" value="Genomic_DNA"/>
</dbReference>
<dbReference type="RefSeq" id="WP_146783492.1">
    <property type="nucleotide sequence ID" value="NZ_CP042434.1"/>
</dbReference>
<dbReference type="Gene3D" id="1.10.10.10">
    <property type="entry name" value="Winged helix-like DNA-binding domain superfamily/Winged helix DNA-binding domain"/>
    <property type="match status" value="1"/>
</dbReference>
<dbReference type="GO" id="GO:0006950">
    <property type="term" value="P:response to stress"/>
    <property type="evidence" value="ECO:0007669"/>
    <property type="project" value="TreeGrafter"/>
</dbReference>
<keyword evidence="2" id="KW-0238">DNA-binding</keyword>
<gene>
    <name evidence="6" type="ORF">FSB73_14180</name>
</gene>
<dbReference type="InterPro" id="IPR000835">
    <property type="entry name" value="HTH_MarR-typ"/>
</dbReference>
<dbReference type="PROSITE" id="PS50995">
    <property type="entry name" value="HTH_MARR_2"/>
    <property type="match status" value="1"/>
</dbReference>
<dbReference type="KEGG" id="agi:FSB73_14180"/>
<dbReference type="Pfam" id="PF01047">
    <property type="entry name" value="MarR"/>
    <property type="match status" value="1"/>
</dbReference>
<keyword evidence="4" id="KW-0175">Coiled coil</keyword>
<dbReference type="AlphaFoldDB" id="A0A5B8VQW7"/>
<dbReference type="PRINTS" id="PR00598">
    <property type="entry name" value="HTHMARR"/>
</dbReference>
<dbReference type="SMART" id="SM00347">
    <property type="entry name" value="HTH_MARR"/>
    <property type="match status" value="1"/>
</dbReference>
<evidence type="ECO:0000256" key="2">
    <source>
        <dbReference type="ARBA" id="ARBA00023125"/>
    </source>
</evidence>
<accession>A0A5B8VQW7</accession>
<dbReference type="GO" id="GO:0003677">
    <property type="term" value="F:DNA binding"/>
    <property type="evidence" value="ECO:0007669"/>
    <property type="project" value="UniProtKB-KW"/>
</dbReference>
<evidence type="ECO:0000256" key="3">
    <source>
        <dbReference type="ARBA" id="ARBA00023163"/>
    </source>
</evidence>
<evidence type="ECO:0000313" key="6">
    <source>
        <dbReference type="EMBL" id="QEC72658.1"/>
    </source>
</evidence>
<reference evidence="6 7" key="1">
    <citation type="journal article" date="2017" name="Int. J. Syst. Evol. Microbiol.">
        <title>Arachidicoccus ginsenosidivorans sp. nov., with ginsenoside-converting activity isolated from ginseng cultivating soil.</title>
        <authorList>
            <person name="Siddiqi M.Z."/>
            <person name="Aslam Z."/>
            <person name="Im W.T."/>
        </authorList>
    </citation>
    <scope>NUCLEOTIDE SEQUENCE [LARGE SCALE GENOMIC DNA]</scope>
    <source>
        <strain evidence="6 7">Gsoil 809</strain>
    </source>
</reference>
<dbReference type="GO" id="GO:0003700">
    <property type="term" value="F:DNA-binding transcription factor activity"/>
    <property type="evidence" value="ECO:0007669"/>
    <property type="project" value="InterPro"/>
</dbReference>
<keyword evidence="3" id="KW-0804">Transcription</keyword>
<feature type="coiled-coil region" evidence="4">
    <location>
        <begin position="1"/>
        <end position="28"/>
    </location>
</feature>